<dbReference type="EMBL" id="JAQQPM010000001">
    <property type="protein sequence ID" value="KAK2067506.1"/>
    <property type="molecule type" value="Genomic_DNA"/>
</dbReference>
<gene>
    <name evidence="6" type="ORF">P8C59_001243</name>
</gene>
<feature type="region of interest" description="Disordered" evidence="4">
    <location>
        <begin position="124"/>
        <end position="168"/>
    </location>
</feature>
<keyword evidence="3" id="KW-0804">Transcription</keyword>
<keyword evidence="2" id="KW-0805">Transcription regulation</keyword>
<evidence type="ECO:0000256" key="3">
    <source>
        <dbReference type="ARBA" id="ARBA00023163"/>
    </source>
</evidence>
<accession>A0AAD9HY09</accession>
<organism evidence="6 7">
    <name type="scientific">Phyllachora maydis</name>
    <dbReference type="NCBI Taxonomy" id="1825666"/>
    <lineage>
        <taxon>Eukaryota</taxon>
        <taxon>Fungi</taxon>
        <taxon>Dikarya</taxon>
        <taxon>Ascomycota</taxon>
        <taxon>Pezizomycotina</taxon>
        <taxon>Sordariomycetes</taxon>
        <taxon>Sordariomycetidae</taxon>
        <taxon>Phyllachorales</taxon>
        <taxon>Phyllachoraceae</taxon>
        <taxon>Phyllachora</taxon>
    </lineage>
</organism>
<name>A0AAD9HY09_9PEZI</name>
<proteinExistence type="inferred from homology"/>
<dbReference type="Pfam" id="PF04153">
    <property type="entry name" value="NOT2_3_5_C"/>
    <property type="match status" value="1"/>
</dbReference>
<evidence type="ECO:0000256" key="4">
    <source>
        <dbReference type="SAM" id="MobiDB-lite"/>
    </source>
</evidence>
<dbReference type="InterPro" id="IPR007282">
    <property type="entry name" value="NOT2/3/5_C"/>
</dbReference>
<protein>
    <recommendedName>
        <fullName evidence="5">NOT2/NOT3/NOT5 C-terminal domain-containing protein</fullName>
    </recommendedName>
</protein>
<feature type="domain" description="NOT2/NOT3/NOT5 C-terminal" evidence="5">
    <location>
        <begin position="232"/>
        <end position="346"/>
    </location>
</feature>
<dbReference type="GO" id="GO:0030015">
    <property type="term" value="C:CCR4-NOT core complex"/>
    <property type="evidence" value="ECO:0007669"/>
    <property type="project" value="InterPro"/>
</dbReference>
<evidence type="ECO:0000313" key="7">
    <source>
        <dbReference type="Proteomes" id="UP001217918"/>
    </source>
</evidence>
<comment type="similarity">
    <text evidence="1">Belongs to the CNOT2/3/5 family.</text>
</comment>
<keyword evidence="7" id="KW-1185">Reference proteome</keyword>
<dbReference type="Proteomes" id="UP001217918">
    <property type="component" value="Unassembled WGS sequence"/>
</dbReference>
<evidence type="ECO:0000259" key="5">
    <source>
        <dbReference type="Pfam" id="PF04153"/>
    </source>
</evidence>
<dbReference type="Gene3D" id="2.30.30.1020">
    <property type="entry name" value="CCR4-NOT complex subunit 2/3/5, C-terminal domain"/>
    <property type="match status" value="1"/>
</dbReference>
<reference evidence="6" key="1">
    <citation type="journal article" date="2023" name="Mol. Plant Microbe Interact.">
        <title>Elucidating the Obligate Nature and Biological Capacity of an Invasive Fungal Corn Pathogen.</title>
        <authorList>
            <person name="MacCready J.S."/>
            <person name="Roggenkamp E.M."/>
            <person name="Gdanetz K."/>
            <person name="Chilvers M.I."/>
        </authorList>
    </citation>
    <scope>NUCLEOTIDE SEQUENCE</scope>
    <source>
        <strain evidence="6">PM02</strain>
    </source>
</reference>
<evidence type="ECO:0000256" key="2">
    <source>
        <dbReference type="ARBA" id="ARBA00023015"/>
    </source>
</evidence>
<dbReference type="GO" id="GO:0000289">
    <property type="term" value="P:nuclear-transcribed mRNA poly(A) tail shortening"/>
    <property type="evidence" value="ECO:0007669"/>
    <property type="project" value="UniProtKB-ARBA"/>
</dbReference>
<comment type="caution">
    <text evidence="6">The sequence shown here is derived from an EMBL/GenBank/DDBJ whole genome shotgun (WGS) entry which is preliminary data.</text>
</comment>
<dbReference type="AlphaFoldDB" id="A0AAD9HY09"/>
<feature type="region of interest" description="Disordered" evidence="4">
    <location>
        <begin position="1"/>
        <end position="43"/>
    </location>
</feature>
<dbReference type="GO" id="GO:0006355">
    <property type="term" value="P:regulation of DNA-templated transcription"/>
    <property type="evidence" value="ECO:0007669"/>
    <property type="project" value="InterPro"/>
</dbReference>
<sequence length="357" mass="39850">MNRPGGMPPSLRGIQTGFGPQQQPQQSGRAAASNRIPNGKMGSNGSGWAFGAAGLPLELERVPACNTSGHVRVSHSLDKFATLECCNIIHVDRRKPTARKTRSSISGPGTQDTRNLIDDEIRRKSTGFREDGLGQSSTAEGAQLEGRNPLGAIGNDLPPGKRKEDNKGNVTEIQDPLEALAPVDKYGLKGLRTLMNNFHDFNAVTVGIDPNNIGLDLASSEPIANQIYSLFDDILPRPAIPKHRLPECYQVKNVQPIETKIQSFNEETLMWIFHSSPGDIKQHLAASELTNRNWRWHRKLQLWLTKDDIMVPQQLSNLHERGFYIVWDTQNWRKERREFTLHYSDLDNPISQPGLVS</sequence>
<evidence type="ECO:0000256" key="1">
    <source>
        <dbReference type="ARBA" id="ARBA00007682"/>
    </source>
</evidence>
<dbReference type="InterPro" id="IPR040168">
    <property type="entry name" value="Not2/3/5"/>
</dbReference>
<dbReference type="InterPro" id="IPR038635">
    <property type="entry name" value="CCR4-NOT_su2/3/5_C_sf"/>
</dbReference>
<dbReference type="PANTHER" id="PTHR23326">
    <property type="entry name" value="CCR4 NOT-RELATED"/>
    <property type="match status" value="1"/>
</dbReference>
<evidence type="ECO:0000313" key="6">
    <source>
        <dbReference type="EMBL" id="KAK2067506.1"/>
    </source>
</evidence>